<sequence length="240" mass="25864">MFKQVLRGLARPFTRVVFHPTVIGRENVPRTGAVLLASNHLSFIDSVAITILAPRDVRFLAKAEYFTGTGAKGRLSRSFFEGIGAIPVDRASNTAAKDSLDRGLEVLQAGGAFAIYPEGTRSRDGRLYKGRTGVAFLALTAQCPVVPVAITGTPDVMPPDTSEIRVRPVTVQFGEPIDATAYGEASSARARRKLTDDVMDSIGRMSGQELAGTYNEPPAANVVERVRRAMHRNDPEAPTP</sequence>
<evidence type="ECO:0000313" key="3">
    <source>
        <dbReference type="EMBL" id="ARJ07184.1"/>
    </source>
</evidence>
<dbReference type="Proteomes" id="UP000192775">
    <property type="component" value="Chromosome"/>
</dbReference>
<dbReference type="SUPFAM" id="SSF69593">
    <property type="entry name" value="Glycerol-3-phosphate (1)-acyltransferase"/>
    <property type="match status" value="1"/>
</dbReference>
<evidence type="ECO:0000256" key="2">
    <source>
        <dbReference type="ARBA" id="ARBA00023315"/>
    </source>
</evidence>
<dbReference type="PANTHER" id="PTHR10434:SF11">
    <property type="entry name" value="1-ACYL-SN-GLYCEROL-3-PHOSPHATE ACYLTRANSFERASE"/>
    <property type="match status" value="1"/>
</dbReference>
<dbReference type="GO" id="GO:0005886">
    <property type="term" value="C:plasma membrane"/>
    <property type="evidence" value="ECO:0007669"/>
    <property type="project" value="TreeGrafter"/>
</dbReference>
<dbReference type="RefSeq" id="WP_085021321.1">
    <property type="nucleotide sequence ID" value="NZ_BMHD01000001.1"/>
</dbReference>
<name>A0A1X9LPN6_9MICO</name>
<evidence type="ECO:0000313" key="4">
    <source>
        <dbReference type="Proteomes" id="UP000192775"/>
    </source>
</evidence>
<dbReference type="PANTHER" id="PTHR10434">
    <property type="entry name" value="1-ACYL-SN-GLYCEROL-3-PHOSPHATE ACYLTRANSFERASE"/>
    <property type="match status" value="1"/>
</dbReference>
<dbReference type="CDD" id="cd07989">
    <property type="entry name" value="LPLAT_AGPAT-like"/>
    <property type="match status" value="1"/>
</dbReference>
<dbReference type="GO" id="GO:0006654">
    <property type="term" value="P:phosphatidic acid biosynthetic process"/>
    <property type="evidence" value="ECO:0007669"/>
    <property type="project" value="TreeGrafter"/>
</dbReference>
<accession>A0A1X9LPN6</accession>
<dbReference type="EMBL" id="CP020715">
    <property type="protein sequence ID" value="ARJ07184.1"/>
    <property type="molecule type" value="Genomic_DNA"/>
</dbReference>
<keyword evidence="1 3" id="KW-0808">Transferase</keyword>
<keyword evidence="4" id="KW-1185">Reference proteome</keyword>
<proteinExistence type="predicted"/>
<organism evidence="3 4">
    <name type="scientific">Cnuibacter physcomitrellae</name>
    <dbReference type="NCBI Taxonomy" id="1619308"/>
    <lineage>
        <taxon>Bacteria</taxon>
        <taxon>Bacillati</taxon>
        <taxon>Actinomycetota</taxon>
        <taxon>Actinomycetes</taxon>
        <taxon>Micrococcales</taxon>
        <taxon>Microbacteriaceae</taxon>
        <taxon>Cnuibacter</taxon>
    </lineage>
</organism>
<reference evidence="3 4" key="1">
    <citation type="submission" date="2017-04" db="EMBL/GenBank/DDBJ databases">
        <authorList>
            <person name="Afonso C.L."/>
            <person name="Miller P.J."/>
            <person name="Scott M.A."/>
            <person name="Spackman E."/>
            <person name="Goraichik I."/>
            <person name="Dimitrov K.M."/>
            <person name="Suarez D.L."/>
            <person name="Swayne D.E."/>
        </authorList>
    </citation>
    <scope>NUCLEOTIDE SEQUENCE [LARGE SCALE GENOMIC DNA]</scope>
    <source>
        <strain evidence="4">XA(T)</strain>
    </source>
</reference>
<dbReference type="Pfam" id="PF01553">
    <property type="entry name" value="Acyltransferase"/>
    <property type="match status" value="1"/>
</dbReference>
<dbReference type="GO" id="GO:0003841">
    <property type="term" value="F:1-acylglycerol-3-phosphate O-acyltransferase activity"/>
    <property type="evidence" value="ECO:0007669"/>
    <property type="project" value="TreeGrafter"/>
</dbReference>
<dbReference type="KEGG" id="cphy:B5808_03580"/>
<dbReference type="AlphaFoldDB" id="A0A1X9LPN6"/>
<protein>
    <submittedName>
        <fullName evidence="3">1-acyl-sn-glycerol-3-phosphate acyltransferase</fullName>
    </submittedName>
</protein>
<dbReference type="SMART" id="SM00563">
    <property type="entry name" value="PlsC"/>
    <property type="match status" value="1"/>
</dbReference>
<gene>
    <name evidence="3" type="ORF">B5808_03580</name>
</gene>
<dbReference type="STRING" id="1619308.B5808_03580"/>
<dbReference type="InterPro" id="IPR002123">
    <property type="entry name" value="Plipid/glycerol_acylTrfase"/>
</dbReference>
<keyword evidence="2 3" id="KW-0012">Acyltransferase</keyword>
<evidence type="ECO:0000256" key="1">
    <source>
        <dbReference type="ARBA" id="ARBA00022679"/>
    </source>
</evidence>